<feature type="region of interest" description="Disordered" evidence="1">
    <location>
        <begin position="32"/>
        <end position="53"/>
    </location>
</feature>
<evidence type="ECO:0000313" key="3">
    <source>
        <dbReference type="Proteomes" id="UP000031523"/>
    </source>
</evidence>
<dbReference type="KEGG" id="sals:SLNWT_3016"/>
<dbReference type="Proteomes" id="UP000031523">
    <property type="component" value="Chromosome"/>
</dbReference>
<evidence type="ECO:0000256" key="1">
    <source>
        <dbReference type="SAM" id="MobiDB-lite"/>
    </source>
</evidence>
<accession>A0A0B5EZC0</accession>
<feature type="compositionally biased region" description="Low complexity" evidence="1">
    <location>
        <begin position="32"/>
        <end position="44"/>
    </location>
</feature>
<sequence>MAAAVRGPGARFPVLGSRFSVLGPRLCGEGQAARVGRVRGSAPGRSRRGRAMT</sequence>
<keyword evidence="3" id="KW-1185">Reference proteome</keyword>
<evidence type="ECO:0000313" key="2">
    <source>
        <dbReference type="EMBL" id="AJE83392.1"/>
    </source>
</evidence>
<dbReference type="AlphaFoldDB" id="A0A0B5EZC0"/>
<organism evidence="2 3">
    <name type="scientific">Streptomyces albus (strain ATCC 21838 / DSM 41398 / FERM P-419 / JCM 4703 / NBRC 107858)</name>
    <dbReference type="NCBI Taxonomy" id="1081613"/>
    <lineage>
        <taxon>Bacteria</taxon>
        <taxon>Bacillati</taxon>
        <taxon>Actinomycetota</taxon>
        <taxon>Actinomycetes</taxon>
        <taxon>Kitasatosporales</taxon>
        <taxon>Streptomycetaceae</taxon>
        <taxon>Streptomyces</taxon>
    </lineage>
</organism>
<proteinExistence type="predicted"/>
<dbReference type="EMBL" id="CP010519">
    <property type="protein sequence ID" value="AJE83392.1"/>
    <property type="molecule type" value="Genomic_DNA"/>
</dbReference>
<reference evidence="2 3" key="1">
    <citation type="submission" date="2015-01" db="EMBL/GenBank/DDBJ databases">
        <title>Enhanced salinomycin production by adjusting the supply of polyketide extender units in Streptomyce albus DSM 41398.</title>
        <authorList>
            <person name="Lu C."/>
        </authorList>
    </citation>
    <scope>NUCLEOTIDE SEQUENCE [LARGE SCALE GENOMIC DNA]</scope>
    <source>
        <strain evidence="3">ATCC 21838 / DSM 41398 / FERM P-419 / JCM 4703 / NBRC 107858</strain>
    </source>
</reference>
<gene>
    <name evidence="2" type="ORF">SLNWT_3016</name>
</gene>
<name>A0A0B5EZC0_STRA4</name>
<protein>
    <submittedName>
        <fullName evidence="2">Uncharacterized protein</fullName>
    </submittedName>
</protein>